<evidence type="ECO:0000256" key="9">
    <source>
        <dbReference type="ARBA" id="ARBA00022679"/>
    </source>
</evidence>
<dbReference type="EMBL" id="JAATJU010004700">
    <property type="protein sequence ID" value="KAH0519422.1"/>
    <property type="molecule type" value="Genomic_DNA"/>
</dbReference>
<dbReference type="InterPro" id="IPR011989">
    <property type="entry name" value="ARM-like"/>
</dbReference>
<dbReference type="SUPFAM" id="SSF48452">
    <property type="entry name" value="TPR-like"/>
    <property type="match status" value="1"/>
</dbReference>
<dbReference type="GO" id="GO:0003677">
    <property type="term" value="F:DNA binding"/>
    <property type="evidence" value="ECO:0007669"/>
    <property type="project" value="UniProtKB-KW"/>
</dbReference>
<dbReference type="GO" id="GO:0005694">
    <property type="term" value="C:chromosome"/>
    <property type="evidence" value="ECO:0007669"/>
    <property type="project" value="UniProtKB-SubCell"/>
</dbReference>
<dbReference type="FunFam" id="3.30.1010.10:FF:000011">
    <property type="entry name" value="serine/threonine-protein kinase ATR"/>
    <property type="match status" value="1"/>
</dbReference>
<dbReference type="GO" id="GO:0006260">
    <property type="term" value="P:DNA replication"/>
    <property type="evidence" value="ECO:0007669"/>
    <property type="project" value="UniProtKB-ARBA"/>
</dbReference>
<dbReference type="Proteomes" id="UP000710432">
    <property type="component" value="Unassembled WGS sequence"/>
</dbReference>
<evidence type="ECO:0000256" key="11">
    <source>
        <dbReference type="ARBA" id="ARBA00022741"/>
    </source>
</evidence>
<evidence type="ECO:0000256" key="19">
    <source>
        <dbReference type="ARBA" id="ARBA00024420"/>
    </source>
</evidence>
<dbReference type="Gene3D" id="1.25.10.10">
    <property type="entry name" value="Leucine-rich Repeat Variant"/>
    <property type="match status" value="1"/>
</dbReference>
<dbReference type="Pfam" id="PF25032">
    <property type="entry name" value="N-HEAT_ATR"/>
    <property type="match status" value="1"/>
</dbReference>
<evidence type="ECO:0000259" key="24">
    <source>
        <dbReference type="PROSITE" id="PS50290"/>
    </source>
</evidence>
<evidence type="ECO:0000256" key="15">
    <source>
        <dbReference type="ARBA" id="ARBA00023125"/>
    </source>
</evidence>
<feature type="region of interest" description="Disordered" evidence="23">
    <location>
        <begin position="352"/>
        <end position="371"/>
    </location>
</feature>
<dbReference type="InterPro" id="IPR003151">
    <property type="entry name" value="PIK-rel_kinase_FAT"/>
</dbReference>
<dbReference type="SUPFAM" id="SSF48371">
    <property type="entry name" value="ARM repeat"/>
    <property type="match status" value="1"/>
</dbReference>
<dbReference type="SUPFAM" id="SSF56112">
    <property type="entry name" value="Protein kinase-like (PK-like)"/>
    <property type="match status" value="1"/>
</dbReference>
<accession>A0A8J6GZH9</accession>
<dbReference type="InterPro" id="IPR056803">
    <property type="entry name" value="ATR-like_N-HEAT"/>
</dbReference>
<comment type="cofactor">
    <cofactor evidence="1">
        <name>Mn(2+)</name>
        <dbReference type="ChEBI" id="CHEBI:29035"/>
    </cofactor>
</comment>
<dbReference type="Gene3D" id="1.25.40.10">
    <property type="entry name" value="Tetratricopeptide repeat domain"/>
    <property type="match status" value="1"/>
</dbReference>
<dbReference type="InterPro" id="IPR003152">
    <property type="entry name" value="FATC_dom"/>
</dbReference>
<evidence type="ECO:0000256" key="6">
    <source>
        <dbReference type="ARBA" id="ARBA00022454"/>
    </source>
</evidence>
<dbReference type="Pfam" id="PF00454">
    <property type="entry name" value="PI3_PI4_kinase"/>
    <property type="match status" value="2"/>
</dbReference>
<evidence type="ECO:0000256" key="4">
    <source>
        <dbReference type="ARBA" id="ARBA00010769"/>
    </source>
</evidence>
<keyword evidence="7" id="KW-0723">Serine/threonine-protein kinase</keyword>
<dbReference type="PROSITE" id="PS00916">
    <property type="entry name" value="PI3_4_KINASE_2"/>
    <property type="match status" value="1"/>
</dbReference>
<dbReference type="InterPro" id="IPR018936">
    <property type="entry name" value="PI3/4_kinase_CS"/>
</dbReference>
<evidence type="ECO:0000256" key="1">
    <source>
        <dbReference type="ARBA" id="ARBA00001936"/>
    </source>
</evidence>
<dbReference type="Pfam" id="PF02260">
    <property type="entry name" value="FATC"/>
    <property type="match status" value="1"/>
</dbReference>
<dbReference type="InterPro" id="IPR056802">
    <property type="entry name" value="ATR-like_M-HEAT"/>
</dbReference>
<keyword evidence="17" id="KW-0464">Manganese</keyword>
<dbReference type="GO" id="GO:0070310">
    <property type="term" value="C:ATR-ATRIP complex"/>
    <property type="evidence" value="ECO:0007669"/>
    <property type="project" value="UniProtKB-ARBA"/>
</dbReference>
<dbReference type="InterPro" id="IPR000403">
    <property type="entry name" value="PI3/4_kinase_cat_dom"/>
</dbReference>
<dbReference type="PANTHER" id="PTHR11139">
    <property type="entry name" value="ATAXIA TELANGIECTASIA MUTATED ATM -RELATED"/>
    <property type="match status" value="1"/>
</dbReference>
<evidence type="ECO:0000259" key="26">
    <source>
        <dbReference type="PROSITE" id="PS51190"/>
    </source>
</evidence>
<evidence type="ECO:0000256" key="5">
    <source>
        <dbReference type="ARBA" id="ARBA00012513"/>
    </source>
</evidence>
<evidence type="ECO:0000256" key="18">
    <source>
        <dbReference type="ARBA" id="ARBA00023242"/>
    </source>
</evidence>
<dbReference type="GO" id="GO:0006281">
    <property type="term" value="P:DNA repair"/>
    <property type="evidence" value="ECO:0007669"/>
    <property type="project" value="UniProtKB-KW"/>
</dbReference>
<reference evidence="27" key="1">
    <citation type="submission" date="2020-03" db="EMBL/GenBank/DDBJ databases">
        <title>Studies in the Genomics of Life Span.</title>
        <authorList>
            <person name="Glass D."/>
        </authorList>
    </citation>
    <scope>NUCLEOTIDE SEQUENCE</scope>
    <source>
        <strain evidence="27">LTLLF</strain>
        <tissue evidence="27">Muscle</tissue>
    </source>
</reference>
<evidence type="ECO:0000256" key="23">
    <source>
        <dbReference type="SAM" id="MobiDB-lite"/>
    </source>
</evidence>
<evidence type="ECO:0000256" key="3">
    <source>
        <dbReference type="ARBA" id="ARBA00004286"/>
    </source>
</evidence>
<dbReference type="GO" id="GO:0005524">
    <property type="term" value="F:ATP binding"/>
    <property type="evidence" value="ECO:0007669"/>
    <property type="project" value="UniProtKB-KW"/>
</dbReference>
<dbReference type="PROSITE" id="PS50290">
    <property type="entry name" value="PI3_4_KINASE_3"/>
    <property type="match status" value="1"/>
</dbReference>
<dbReference type="InterPro" id="IPR050517">
    <property type="entry name" value="DDR_Repair_Kinase"/>
</dbReference>
<evidence type="ECO:0000256" key="22">
    <source>
        <dbReference type="ARBA" id="ARBA00084048"/>
    </source>
</evidence>
<dbReference type="PANTHER" id="PTHR11139:SF69">
    <property type="entry name" value="SERINE_THREONINE-PROTEIN KINASE ATR"/>
    <property type="match status" value="1"/>
</dbReference>
<keyword evidence="8" id="KW-0597">Phosphoprotein</keyword>
<evidence type="ECO:0000256" key="2">
    <source>
        <dbReference type="ARBA" id="ARBA00004259"/>
    </source>
</evidence>
<feature type="non-terminal residue" evidence="27">
    <location>
        <position position="1"/>
    </location>
</feature>
<name>A0A8J6GZH9_MICOH</name>
<comment type="subcellular location">
    <subcellularLocation>
        <location evidence="3">Chromosome</location>
    </subcellularLocation>
    <subcellularLocation>
        <location evidence="2">Nucleus envelope</location>
    </subcellularLocation>
</comment>
<evidence type="ECO:0000259" key="25">
    <source>
        <dbReference type="PROSITE" id="PS51189"/>
    </source>
</evidence>
<dbReference type="SMART" id="SM01343">
    <property type="entry name" value="FATC"/>
    <property type="match status" value="1"/>
</dbReference>
<comment type="catalytic activity">
    <reaction evidence="21">
        <text>L-seryl-[protein] + ATP = O-phospho-L-seryl-[protein] + ADP + H(+)</text>
        <dbReference type="Rhea" id="RHEA:17989"/>
        <dbReference type="Rhea" id="RHEA-COMP:9863"/>
        <dbReference type="Rhea" id="RHEA-COMP:11604"/>
        <dbReference type="ChEBI" id="CHEBI:15378"/>
        <dbReference type="ChEBI" id="CHEBI:29999"/>
        <dbReference type="ChEBI" id="CHEBI:30616"/>
        <dbReference type="ChEBI" id="CHEBI:83421"/>
        <dbReference type="ChEBI" id="CHEBI:456216"/>
        <dbReference type="EC" id="2.7.11.1"/>
    </reaction>
    <physiologicalReaction direction="left-to-right" evidence="21">
        <dbReference type="Rhea" id="RHEA:17990"/>
    </physiologicalReaction>
</comment>
<dbReference type="PROSITE" id="PS51189">
    <property type="entry name" value="FAT"/>
    <property type="match status" value="1"/>
</dbReference>
<dbReference type="InterPro" id="IPR011990">
    <property type="entry name" value="TPR-like_helical_dom_sf"/>
</dbReference>
<dbReference type="Gene3D" id="3.30.1010.10">
    <property type="entry name" value="Phosphatidylinositol 3-kinase Catalytic Subunit, Chain A, domain 4"/>
    <property type="match status" value="1"/>
</dbReference>
<keyword evidence="16" id="KW-0234">DNA repair</keyword>
<evidence type="ECO:0000313" key="28">
    <source>
        <dbReference type="Proteomes" id="UP000710432"/>
    </source>
</evidence>
<dbReference type="PROSITE" id="PS51190">
    <property type="entry name" value="FATC"/>
    <property type="match status" value="1"/>
</dbReference>
<dbReference type="InterPro" id="IPR057564">
    <property type="entry name" value="HEAT_ATR"/>
</dbReference>
<protein>
    <recommendedName>
        <fullName evidence="19">Serine/threonine-protein kinase ATR</fullName>
        <ecNumber evidence="5">2.7.11.1</ecNumber>
    </recommendedName>
    <alternativeName>
        <fullName evidence="22">Ataxia telangiectasia and Rad3-related protein</fullName>
    </alternativeName>
</protein>
<keyword evidence="12" id="KW-0227">DNA damage</keyword>
<dbReference type="GO" id="GO:0000077">
    <property type="term" value="P:DNA damage checkpoint signaling"/>
    <property type="evidence" value="ECO:0007669"/>
    <property type="project" value="TreeGrafter"/>
</dbReference>
<keyword evidence="14" id="KW-0067">ATP-binding</keyword>
<keyword evidence="9" id="KW-0808">Transferase</keyword>
<dbReference type="GO" id="GO:0000723">
    <property type="term" value="P:telomere maintenance"/>
    <property type="evidence" value="ECO:0007669"/>
    <property type="project" value="TreeGrafter"/>
</dbReference>
<dbReference type="EC" id="2.7.11.1" evidence="5"/>
<evidence type="ECO:0000256" key="12">
    <source>
        <dbReference type="ARBA" id="ARBA00022763"/>
    </source>
</evidence>
<dbReference type="Pfam" id="PF23593">
    <property type="entry name" value="HEAT_ATR"/>
    <property type="match status" value="1"/>
</dbReference>
<gene>
    <name evidence="27" type="ORF">LTLLF_110970</name>
</gene>
<sequence length="1985" mass="225633">ATPEEYNTVVQKPRQILCQFIDRILTDVNVEFSHWIITRLLRIAATPSCHMLHKKICEVICSLLFLFKSKNPAIFGVLTRELLYLFEDLIYLHKRNAVGNIMEWPVVVSRFLSRLDEYLGCLQPAPLQFVNMQNVEFIEVTLLMVLIHIVPTVFFRRQELLLWQIGCALLEHGSPKIRSLAISLLTELFELGGLPAQPASTFFSLFLELLQHLVGMDADQLKLYEEPLSKLVKTLFPFEAEAYRNIEPVYLNVLLEKLCVMFEDRVLMRLKSDLLKASLCHLLQYFLKFVPAGYESALQVRKIYVTNICRALVDVLGVQTHIGYLLGPFYAALKMESVEIIAGIQCQTQQENLSGNDDEVSPKRRRLSSSLNSSKRLSRQFEDYDLILDRVKDDSDIVKKEFASVLGQLVCTLDGMFCLTSSSVEPFFEHVDLFCKNLKATPQHECSSSQVRASVCKPFLFLLEEKTPSPVKLGERSIRVKHFSSDIGMKEAYTHAQISRNNELKDTLILTTGDIGRAAKGDLIPFALLHLLHCLLSKSASVSGAAYTEIRALVAAKSVKLQNFFSQYKKPICQFLVESLHSSQIAALPGTPCQTAEMRKQDVVHHREMALNTLSEIANVFDFPDLNRFLSRTLQVLLPDLAAKASPAASALIRTIGKQLNVNRREILINNFKYIFSHLVCSCTKDELERALHYLKNETEIELGSLLRQDFQGLHNELLLRIGEHYQQVFNGLSILASFASSDDPYQGPRDITSPELMADYLQPKLLGILAFFNMQLLSSSVGIEDKKMETSESTDLQTTLQLSMKAIQHENVDVRIHALTSLKETLYKNQEKLIKYATDSETVEPIISQLVTVILKGCQDANSQARLLCGECLGELGAIDPGRLDFSTTETQGKDFTFVTGVEDLSFAYGLLMELTRAYLAYADNSRAQDSAAYAIQVYAEIMAVLKHDDQHAISTQDSASDLCQLSTQTVFSMLDHLTQWARHKFQALNAEKLPQNKLKGGKVNLMLSNVNFEDYQSVTRFLDLIPQDTLAVASFRSKAYTRAVMHFESYITEKKQNIQKHLGFLQKLYAAMHEPDGVAGVSAIRKAEPSLKEQILEHESIGLLRDATACYDRAIQLEPDQIIHYHGVVKSMLGLGQLSTVITQVNGVHANRSEWTDELNTYRVEAAWKLSQWDLVENYLAGDGKSTTWSVRLGQLLLSAKKRDTTAFYDTLKLVRAEQIVPLSAASFERGSYQRGYEFIVRLHMLCELEHSIKPLFNKSPGDSCYEDSLNWAARLEMTQNSYRAKEPILALRRALLSLNKRPDYNEMVGECWLQSARVARKAGHHQTAYNALLNAGESRLAELYVERAKWLWSKGDVHQALIVLQKGVELCFPENKSPTESKHMLIHGRATLLVGRFMEETANFESNAIMKKYKDVTSFLPEWEDGHFYLAKYYDKLMPMVTDNKMEKQGDLIRYIVLHFGRSLQYGNQFIYQSMPRMLSLWLDFGAKAYEWEKGGRSDRVQMRNDLSRINSVLTEHTNRLAPYQFLTAFSQLISRICHSHDEVFVVLMEIIAKVFLAYPQQAMWMMTAVSKSSYPMRVNRCKEILNKAIYMEKSLEKFVGDATRLTDKLLELCNKSVDGSNSTLSMSTHFKMLKKLVEDPAFSEILIPLQSVMIPTLPSILGAHANHDPFPGHWAYLAGFDDVVEILSSLQKPKKISLKGSDGKFYIMMCKPKDDLRKDCRLMEFNSLINKSLRKDAESRRRELHIRTYAVIPLNDECGIIEWVNNTAGLRPILTKIYKEKALYFFRYSSRSAYCRSTAVMSMVGYILGLGDRHGENILFDSFTGECVHVDFNCLFNKGETFEVPEIVPFRLTHNMVNGMGPMGTEGLFRRACEVTLRLMRDQREPLMSVLKTFLHDPLVEWSKPVKGHSKAPLNETGEVVNEKAKTHVLDIEQRLQGVIKTQNRVTGLPLSIEGQVHYLIQEATDENLLCQMYLGWTPYM</sequence>
<evidence type="ECO:0000256" key="21">
    <source>
        <dbReference type="ARBA" id="ARBA00048977"/>
    </source>
</evidence>
<dbReference type="FunFam" id="1.25.40.10:FF:000142">
    <property type="entry name" value="Serine/threonine-protein kinase ATR"/>
    <property type="match status" value="1"/>
</dbReference>
<dbReference type="Pfam" id="PF25030">
    <property type="entry name" value="M-HEAT_ATR"/>
    <property type="match status" value="1"/>
</dbReference>
<evidence type="ECO:0000256" key="8">
    <source>
        <dbReference type="ARBA" id="ARBA00022553"/>
    </source>
</evidence>
<dbReference type="InterPro" id="IPR011009">
    <property type="entry name" value="Kinase-like_dom_sf"/>
</dbReference>
<dbReference type="InterPro" id="IPR014009">
    <property type="entry name" value="PIK_FAT"/>
</dbReference>
<evidence type="ECO:0000256" key="7">
    <source>
        <dbReference type="ARBA" id="ARBA00022527"/>
    </source>
</evidence>
<organism evidence="27 28">
    <name type="scientific">Microtus ochrogaster</name>
    <name type="common">Prairie vole</name>
    <dbReference type="NCBI Taxonomy" id="79684"/>
    <lineage>
        <taxon>Eukaryota</taxon>
        <taxon>Metazoa</taxon>
        <taxon>Chordata</taxon>
        <taxon>Craniata</taxon>
        <taxon>Vertebrata</taxon>
        <taxon>Euteleostomi</taxon>
        <taxon>Mammalia</taxon>
        <taxon>Eutheria</taxon>
        <taxon>Euarchontoglires</taxon>
        <taxon>Glires</taxon>
        <taxon>Rodentia</taxon>
        <taxon>Myomorpha</taxon>
        <taxon>Muroidea</taxon>
        <taxon>Cricetidae</taxon>
        <taxon>Arvicolinae</taxon>
        <taxon>Microtus</taxon>
    </lineage>
</organism>
<evidence type="ECO:0000256" key="10">
    <source>
        <dbReference type="ARBA" id="ARBA00022737"/>
    </source>
</evidence>
<dbReference type="Gene3D" id="1.10.1070.11">
    <property type="entry name" value="Phosphatidylinositol 3-/4-kinase, catalytic domain"/>
    <property type="match status" value="1"/>
</dbReference>
<evidence type="ECO:0000256" key="14">
    <source>
        <dbReference type="ARBA" id="ARBA00022840"/>
    </source>
</evidence>
<dbReference type="Pfam" id="PF02259">
    <property type="entry name" value="FAT"/>
    <property type="match status" value="1"/>
</dbReference>
<dbReference type="FunFam" id="1.25.10.10:FF:000149">
    <property type="entry name" value="Serine/threonine-protein kinase ATR"/>
    <property type="match status" value="1"/>
</dbReference>
<feature type="domain" description="PI3K/PI4K catalytic" evidence="24">
    <location>
        <begin position="1684"/>
        <end position="1945"/>
    </location>
</feature>
<keyword evidence="15" id="KW-0238">DNA-binding</keyword>
<comment type="catalytic activity">
    <reaction evidence="20">
        <text>L-threonyl-[protein] + ATP = O-phospho-L-threonyl-[protein] + ADP + H(+)</text>
        <dbReference type="Rhea" id="RHEA:46608"/>
        <dbReference type="Rhea" id="RHEA-COMP:11060"/>
        <dbReference type="Rhea" id="RHEA-COMP:11605"/>
        <dbReference type="ChEBI" id="CHEBI:15378"/>
        <dbReference type="ChEBI" id="CHEBI:30013"/>
        <dbReference type="ChEBI" id="CHEBI:30616"/>
        <dbReference type="ChEBI" id="CHEBI:61977"/>
        <dbReference type="ChEBI" id="CHEBI:456216"/>
        <dbReference type="EC" id="2.7.11.1"/>
    </reaction>
    <physiologicalReaction direction="left-to-right" evidence="20">
        <dbReference type="Rhea" id="RHEA:46609"/>
    </physiologicalReaction>
</comment>
<proteinExistence type="inferred from homology"/>
<evidence type="ECO:0000313" key="27">
    <source>
        <dbReference type="EMBL" id="KAH0519422.1"/>
    </source>
</evidence>
<keyword evidence="13 27" id="KW-0418">Kinase</keyword>
<dbReference type="FunFam" id="1.10.1070.11:FF:000009">
    <property type="entry name" value="Putative serine/threonine-protein kinase ATR"/>
    <property type="match status" value="1"/>
</dbReference>
<dbReference type="InterPro" id="IPR036940">
    <property type="entry name" value="PI3/4_kinase_cat_sf"/>
</dbReference>
<evidence type="ECO:0000256" key="16">
    <source>
        <dbReference type="ARBA" id="ARBA00023204"/>
    </source>
</evidence>
<dbReference type="InterPro" id="IPR016024">
    <property type="entry name" value="ARM-type_fold"/>
</dbReference>
<dbReference type="SMART" id="SM00146">
    <property type="entry name" value="PI3Kc"/>
    <property type="match status" value="1"/>
</dbReference>
<evidence type="ECO:0000256" key="17">
    <source>
        <dbReference type="ARBA" id="ARBA00023211"/>
    </source>
</evidence>
<evidence type="ECO:0000256" key="20">
    <source>
        <dbReference type="ARBA" id="ARBA00048659"/>
    </source>
</evidence>
<feature type="domain" description="FATC" evidence="26">
    <location>
        <begin position="1953"/>
        <end position="1985"/>
    </location>
</feature>
<dbReference type="GO" id="GO:0009891">
    <property type="term" value="P:positive regulation of biosynthetic process"/>
    <property type="evidence" value="ECO:0007669"/>
    <property type="project" value="UniProtKB-ARBA"/>
</dbReference>
<dbReference type="CDD" id="cd00892">
    <property type="entry name" value="PIKKc_ATR"/>
    <property type="match status" value="1"/>
</dbReference>
<comment type="similarity">
    <text evidence="4">Belongs to the PI3/PI4-kinase family. ATM subfamily.</text>
</comment>
<keyword evidence="11" id="KW-0547">Nucleotide-binding</keyword>
<keyword evidence="10" id="KW-0677">Repeat</keyword>
<evidence type="ECO:0000256" key="13">
    <source>
        <dbReference type="ARBA" id="ARBA00022777"/>
    </source>
</evidence>
<dbReference type="GO" id="GO:0005635">
    <property type="term" value="C:nuclear envelope"/>
    <property type="evidence" value="ECO:0007669"/>
    <property type="project" value="UniProtKB-SubCell"/>
</dbReference>
<dbReference type="GO" id="GO:0004674">
    <property type="term" value="F:protein serine/threonine kinase activity"/>
    <property type="evidence" value="ECO:0007669"/>
    <property type="project" value="UniProtKB-KW"/>
</dbReference>
<feature type="domain" description="FAT" evidence="25">
    <location>
        <begin position="1031"/>
        <end position="1576"/>
    </location>
</feature>
<keyword evidence="6" id="KW-0158">Chromosome</keyword>
<keyword evidence="18" id="KW-0539">Nucleus</keyword>
<comment type="caution">
    <text evidence="27">The sequence shown here is derived from an EMBL/GenBank/DDBJ whole genome shotgun (WGS) entry which is preliminary data.</text>
</comment>